<reference evidence="4 5" key="1">
    <citation type="submission" date="2021-06" db="EMBL/GenBank/DDBJ databases">
        <authorList>
            <person name="Palmer J.M."/>
        </authorList>
    </citation>
    <scope>NUCLEOTIDE SEQUENCE [LARGE SCALE GENOMIC DNA]</scope>
    <source>
        <strain evidence="4 5">MEX-2019</strain>
        <tissue evidence="4">Muscle</tissue>
    </source>
</reference>
<dbReference type="Proteomes" id="UP001311232">
    <property type="component" value="Unassembled WGS sequence"/>
</dbReference>
<dbReference type="SUPFAM" id="SSF56104">
    <property type="entry name" value="SAICAR synthase-like"/>
    <property type="match status" value="1"/>
</dbReference>
<keyword evidence="3" id="KW-0812">Transmembrane</keyword>
<dbReference type="GO" id="GO:0032958">
    <property type="term" value="P:inositol phosphate biosynthetic process"/>
    <property type="evidence" value="ECO:0007669"/>
    <property type="project" value="InterPro"/>
</dbReference>
<keyword evidence="1" id="KW-0808">Transferase</keyword>
<dbReference type="GO" id="GO:0005737">
    <property type="term" value="C:cytoplasm"/>
    <property type="evidence" value="ECO:0007669"/>
    <property type="project" value="TreeGrafter"/>
</dbReference>
<evidence type="ECO:0000313" key="5">
    <source>
        <dbReference type="Proteomes" id="UP001311232"/>
    </source>
</evidence>
<proteinExistence type="inferred from homology"/>
<keyword evidence="1" id="KW-0418">Kinase</keyword>
<dbReference type="EC" id="2.7.-.-" evidence="1"/>
<dbReference type="EMBL" id="JAHHUM010002902">
    <property type="protein sequence ID" value="KAK5600022.1"/>
    <property type="molecule type" value="Genomic_DNA"/>
</dbReference>
<keyword evidence="5" id="KW-1185">Reference proteome</keyword>
<dbReference type="PANTHER" id="PTHR12400:SF73">
    <property type="entry name" value="INOSITOL HEXAKISPHOSPHATE KINASE 1"/>
    <property type="match status" value="1"/>
</dbReference>
<organism evidence="4 5">
    <name type="scientific">Crenichthys baileyi</name>
    <name type="common">White River springfish</name>
    <dbReference type="NCBI Taxonomy" id="28760"/>
    <lineage>
        <taxon>Eukaryota</taxon>
        <taxon>Metazoa</taxon>
        <taxon>Chordata</taxon>
        <taxon>Craniata</taxon>
        <taxon>Vertebrata</taxon>
        <taxon>Euteleostomi</taxon>
        <taxon>Actinopterygii</taxon>
        <taxon>Neopterygii</taxon>
        <taxon>Teleostei</taxon>
        <taxon>Neoteleostei</taxon>
        <taxon>Acanthomorphata</taxon>
        <taxon>Ovalentaria</taxon>
        <taxon>Atherinomorphae</taxon>
        <taxon>Cyprinodontiformes</taxon>
        <taxon>Goodeidae</taxon>
        <taxon>Crenichthys</taxon>
    </lineage>
</organism>
<feature type="transmembrane region" description="Helical" evidence="3">
    <location>
        <begin position="20"/>
        <end position="38"/>
    </location>
</feature>
<keyword evidence="3" id="KW-0472">Membrane</keyword>
<gene>
    <name evidence="4" type="ORF">CRENBAI_011002</name>
</gene>
<keyword evidence="3" id="KW-1133">Transmembrane helix</keyword>
<comment type="similarity">
    <text evidence="1">Belongs to the inositol phosphokinase (IPK) family.</text>
</comment>
<dbReference type="GO" id="GO:0046854">
    <property type="term" value="P:phosphatidylinositol phosphate biosynthetic process"/>
    <property type="evidence" value="ECO:0007669"/>
    <property type="project" value="TreeGrafter"/>
</dbReference>
<dbReference type="AlphaFoldDB" id="A0AAV9QUL9"/>
<name>A0AAV9QUL9_9TELE</name>
<feature type="region of interest" description="Disordered" evidence="2">
    <location>
        <begin position="105"/>
        <end position="128"/>
    </location>
</feature>
<accession>A0AAV9QUL9</accession>
<evidence type="ECO:0000256" key="3">
    <source>
        <dbReference type="SAM" id="Phobius"/>
    </source>
</evidence>
<dbReference type="PANTHER" id="PTHR12400">
    <property type="entry name" value="INOSITOL POLYPHOSPHATE KINASE"/>
    <property type="match status" value="1"/>
</dbReference>
<evidence type="ECO:0000313" key="4">
    <source>
        <dbReference type="EMBL" id="KAK5600022.1"/>
    </source>
</evidence>
<protein>
    <recommendedName>
        <fullName evidence="1">Kinase</fullName>
        <ecNumber evidence="1">2.7.-.-</ecNumber>
    </recommendedName>
</protein>
<sequence>MMTCWTDSLPSIHKDLFHNALVVVVVLIALTPGLYELVKFWHNKLENKLWPQLTDTLRLLPLPRFRCPTPRPHYIPVRSTVDWTLIGRFVRWLFGLAPPPPGAGVRSQQPVVPCAPPSPSLHPRAHVQGGGAVRPPGAMCLPQTNNMDSKQQGAGTGGGALPKPRDGGVSLEPFIHQVGGHSSMMRYDDHTVCKPMISREQRFYESLPPEMKEFTPEYKGQSQLSDVSDQNLAHAVGLSMLARHGPTEPLIRPVTYSHP</sequence>
<comment type="caution">
    <text evidence="4">The sequence shown here is derived from an EMBL/GenBank/DDBJ whole genome shotgun (WGS) entry which is preliminary data.</text>
</comment>
<dbReference type="GO" id="GO:0000828">
    <property type="term" value="F:inositol hexakisphosphate kinase activity"/>
    <property type="evidence" value="ECO:0007669"/>
    <property type="project" value="TreeGrafter"/>
</dbReference>
<dbReference type="InterPro" id="IPR005522">
    <property type="entry name" value="IPK"/>
</dbReference>
<evidence type="ECO:0000256" key="1">
    <source>
        <dbReference type="RuleBase" id="RU363090"/>
    </source>
</evidence>
<dbReference type="GO" id="GO:0005634">
    <property type="term" value="C:nucleus"/>
    <property type="evidence" value="ECO:0007669"/>
    <property type="project" value="TreeGrafter"/>
</dbReference>
<evidence type="ECO:0000256" key="2">
    <source>
        <dbReference type="SAM" id="MobiDB-lite"/>
    </source>
</evidence>